<feature type="transmembrane region" description="Helical" evidence="1">
    <location>
        <begin position="66"/>
        <end position="82"/>
    </location>
</feature>
<feature type="transmembrane region" description="Helical" evidence="1">
    <location>
        <begin position="34"/>
        <end position="60"/>
    </location>
</feature>
<dbReference type="Proteomes" id="UP000473278">
    <property type="component" value="Unassembled WGS sequence"/>
</dbReference>
<keyword evidence="1" id="KW-0812">Transmembrane</keyword>
<keyword evidence="1" id="KW-0472">Membrane</keyword>
<evidence type="ECO:0000256" key="1">
    <source>
        <dbReference type="SAM" id="Phobius"/>
    </source>
</evidence>
<evidence type="ECO:0000313" key="3">
    <source>
        <dbReference type="Proteomes" id="UP000473278"/>
    </source>
</evidence>
<evidence type="ECO:0000313" key="2">
    <source>
        <dbReference type="EMBL" id="NGP77384.1"/>
    </source>
</evidence>
<sequence>MKRNKKGSRDSDIIIDESKHREAPDFFQRLKNSLYAIVMGAVVAQIILFAFRMVGIIYFFIEYLELTIVYLSVCAILGWIYGEKFISSLGKEGANWWDLWRMWK</sequence>
<proteinExistence type="predicted"/>
<accession>A0A6M1T1F3</accession>
<gene>
    <name evidence="2" type="ORF">G3570_12115</name>
</gene>
<keyword evidence="1" id="KW-1133">Transmembrane helix</keyword>
<protein>
    <submittedName>
        <fullName evidence="2">Uncharacterized protein</fullName>
    </submittedName>
</protein>
<dbReference type="RefSeq" id="WP_165142747.1">
    <property type="nucleotide sequence ID" value="NZ_JAALLT010000004.1"/>
</dbReference>
<dbReference type="AlphaFoldDB" id="A0A6M1T1F3"/>
<organism evidence="2 3">
    <name type="scientific">Halalkalibaculum roseum</name>
    <dbReference type="NCBI Taxonomy" id="2709311"/>
    <lineage>
        <taxon>Bacteria</taxon>
        <taxon>Pseudomonadati</taxon>
        <taxon>Balneolota</taxon>
        <taxon>Balneolia</taxon>
        <taxon>Balneolales</taxon>
        <taxon>Balneolaceae</taxon>
        <taxon>Halalkalibaculum</taxon>
    </lineage>
</organism>
<comment type="caution">
    <text evidence="2">The sequence shown here is derived from an EMBL/GenBank/DDBJ whole genome shotgun (WGS) entry which is preliminary data.</text>
</comment>
<keyword evidence="3" id="KW-1185">Reference proteome</keyword>
<reference evidence="2 3" key="1">
    <citation type="submission" date="2020-02" db="EMBL/GenBank/DDBJ databases">
        <title>Balneolaceae bacterium YR4-1, complete genome.</title>
        <authorList>
            <person name="Li Y."/>
            <person name="Wu S."/>
        </authorList>
    </citation>
    <scope>NUCLEOTIDE SEQUENCE [LARGE SCALE GENOMIC DNA]</scope>
    <source>
        <strain evidence="2 3">YR4-1</strain>
    </source>
</reference>
<name>A0A6M1T1F3_9BACT</name>
<dbReference type="EMBL" id="JAALLT010000004">
    <property type="protein sequence ID" value="NGP77384.1"/>
    <property type="molecule type" value="Genomic_DNA"/>
</dbReference>